<accession>A0A4S4AR63</accession>
<feature type="region of interest" description="Disordered" evidence="1">
    <location>
        <begin position="99"/>
        <end position="183"/>
    </location>
</feature>
<keyword evidence="3" id="KW-1185">Reference proteome</keyword>
<protein>
    <submittedName>
        <fullName evidence="2">Winged helix-turn-helix transcriptional regulator</fullName>
    </submittedName>
</protein>
<gene>
    <name evidence="2" type="ORF">E6O51_11955</name>
</gene>
<sequence length="331" mass="34534">MNAPHPAPDRHSLTARILRHIERATSKAPARAADVGRALGIEPGTLDAALDRLQRHRAIATARIQRAGDDEMWLAIWPTGIHVETGSWTGNRHSALFPADVRPRRFPAAPDPQRDPRPDLSKPAAPPDAAPQVAPAGQEGPVAPAHEPARPMARAGSAAGVSSDPASTQGTTMTASASRRLPGQLSDHIRQIVAGLTADHGISAKSIGDMLGVTQATVSRTLARLVSAGDLATIQRPGRRGQVCCYYDPAAGAGEPDAAHRIEPAPDADPATDLSLSGAACPDMTIRFALWDDGALDILDGAVLTQLPREAVARLALLLAGYAQQQGGAAQ</sequence>
<dbReference type="EMBL" id="SSOD01000008">
    <property type="protein sequence ID" value="THF60936.1"/>
    <property type="molecule type" value="Genomic_DNA"/>
</dbReference>
<dbReference type="OrthoDB" id="8527988at2"/>
<evidence type="ECO:0000313" key="3">
    <source>
        <dbReference type="Proteomes" id="UP000307956"/>
    </source>
</evidence>
<evidence type="ECO:0000313" key="2">
    <source>
        <dbReference type="EMBL" id="THF60936.1"/>
    </source>
</evidence>
<comment type="caution">
    <text evidence="2">The sequence shown here is derived from an EMBL/GenBank/DDBJ whole genome shotgun (WGS) entry which is preliminary data.</text>
</comment>
<dbReference type="RefSeq" id="WP_136385210.1">
    <property type="nucleotide sequence ID" value="NZ_SSOD01000008.1"/>
</dbReference>
<dbReference type="AlphaFoldDB" id="A0A4S4AR63"/>
<dbReference type="GO" id="GO:0006355">
    <property type="term" value="P:regulation of DNA-templated transcription"/>
    <property type="evidence" value="ECO:0007669"/>
    <property type="project" value="UniProtKB-ARBA"/>
</dbReference>
<dbReference type="InterPro" id="IPR036390">
    <property type="entry name" value="WH_DNA-bd_sf"/>
</dbReference>
<evidence type="ECO:0000256" key="1">
    <source>
        <dbReference type="SAM" id="MobiDB-lite"/>
    </source>
</evidence>
<reference evidence="2 3" key="1">
    <citation type="submission" date="2019-04" db="EMBL/GenBank/DDBJ databases">
        <title>Azoarcus rhizosphaerae sp. nov. isolated from rhizosphere of Ficus religiosa.</title>
        <authorList>
            <person name="Lin S.-Y."/>
            <person name="Hameed A."/>
            <person name="Hsu Y.-H."/>
            <person name="Young C.-C."/>
        </authorList>
    </citation>
    <scope>NUCLEOTIDE SEQUENCE [LARGE SCALE GENOMIC DNA]</scope>
    <source>
        <strain evidence="2 3">CC-YHH848</strain>
    </source>
</reference>
<feature type="compositionally biased region" description="Polar residues" evidence="1">
    <location>
        <begin position="164"/>
        <end position="177"/>
    </location>
</feature>
<name>A0A4S4AR63_9RHOO</name>
<dbReference type="SUPFAM" id="SSF46785">
    <property type="entry name" value="Winged helix' DNA-binding domain"/>
    <property type="match status" value="1"/>
</dbReference>
<organism evidence="2 3">
    <name type="scientific">Pseudothauera rhizosphaerae</name>
    <dbReference type="NCBI Taxonomy" id="2565932"/>
    <lineage>
        <taxon>Bacteria</taxon>
        <taxon>Pseudomonadati</taxon>
        <taxon>Pseudomonadota</taxon>
        <taxon>Betaproteobacteria</taxon>
        <taxon>Rhodocyclales</taxon>
        <taxon>Zoogloeaceae</taxon>
        <taxon>Pseudothauera</taxon>
    </lineage>
</organism>
<dbReference type="CDD" id="cd00090">
    <property type="entry name" value="HTH_ARSR"/>
    <property type="match status" value="1"/>
</dbReference>
<dbReference type="InterPro" id="IPR011991">
    <property type="entry name" value="ArsR-like_HTH"/>
</dbReference>
<proteinExistence type="predicted"/>
<dbReference type="Proteomes" id="UP000307956">
    <property type="component" value="Unassembled WGS sequence"/>
</dbReference>
<dbReference type="Gene3D" id="1.10.10.10">
    <property type="entry name" value="Winged helix-like DNA-binding domain superfamily/Winged helix DNA-binding domain"/>
    <property type="match status" value="1"/>
</dbReference>
<dbReference type="InterPro" id="IPR036388">
    <property type="entry name" value="WH-like_DNA-bd_sf"/>
</dbReference>